<feature type="region of interest" description="Disordered" evidence="2">
    <location>
        <begin position="1"/>
        <end position="27"/>
    </location>
</feature>
<reference evidence="3" key="1">
    <citation type="submission" date="2019-03" db="EMBL/GenBank/DDBJ databases">
        <title>Lake Tanganyika Metagenome-Assembled Genomes (MAGs).</title>
        <authorList>
            <person name="Tran P."/>
        </authorList>
    </citation>
    <scope>NUCLEOTIDE SEQUENCE</scope>
    <source>
        <strain evidence="3">K_DeepCast_150m_m2_040</strain>
    </source>
</reference>
<feature type="repeat" description="TPR" evidence="1">
    <location>
        <begin position="165"/>
        <end position="198"/>
    </location>
</feature>
<evidence type="ECO:0000313" key="3">
    <source>
        <dbReference type="EMBL" id="MBM3332436.1"/>
    </source>
</evidence>
<dbReference type="PROSITE" id="PS50005">
    <property type="entry name" value="TPR"/>
    <property type="match status" value="5"/>
</dbReference>
<dbReference type="PANTHER" id="PTHR12558">
    <property type="entry name" value="CELL DIVISION CYCLE 16,23,27"/>
    <property type="match status" value="1"/>
</dbReference>
<dbReference type="Gene3D" id="1.25.40.10">
    <property type="entry name" value="Tetratricopeptide repeat domain"/>
    <property type="match status" value="2"/>
</dbReference>
<proteinExistence type="predicted"/>
<protein>
    <submittedName>
        <fullName evidence="3">Tetratricopeptide repeat protein</fullName>
    </submittedName>
</protein>
<dbReference type="AlphaFoldDB" id="A0A937XIW1"/>
<dbReference type="Pfam" id="PF12895">
    <property type="entry name" value="ANAPC3"/>
    <property type="match status" value="1"/>
</dbReference>
<dbReference type="PROSITE" id="PS50293">
    <property type="entry name" value="TPR_REGION"/>
    <property type="match status" value="1"/>
</dbReference>
<dbReference type="InterPro" id="IPR019734">
    <property type="entry name" value="TPR_rpt"/>
</dbReference>
<feature type="repeat" description="TPR" evidence="1">
    <location>
        <begin position="332"/>
        <end position="365"/>
    </location>
</feature>
<accession>A0A937XIW1</accession>
<feature type="repeat" description="TPR" evidence="1">
    <location>
        <begin position="298"/>
        <end position="331"/>
    </location>
</feature>
<gene>
    <name evidence="3" type="ORF">FJY68_11415</name>
</gene>
<feature type="repeat" description="TPR" evidence="1">
    <location>
        <begin position="199"/>
        <end position="232"/>
    </location>
</feature>
<name>A0A937XIW1_UNCW3</name>
<feature type="repeat" description="TPR" evidence="1">
    <location>
        <begin position="131"/>
        <end position="164"/>
    </location>
</feature>
<dbReference type="PANTHER" id="PTHR12558:SF13">
    <property type="entry name" value="CELL DIVISION CYCLE PROTEIN 27 HOMOLOG"/>
    <property type="match status" value="1"/>
</dbReference>
<dbReference type="SMART" id="SM00028">
    <property type="entry name" value="TPR"/>
    <property type="match status" value="8"/>
</dbReference>
<organism evidence="3 4">
    <name type="scientific">candidate division WOR-3 bacterium</name>
    <dbReference type="NCBI Taxonomy" id="2052148"/>
    <lineage>
        <taxon>Bacteria</taxon>
        <taxon>Bacteria division WOR-3</taxon>
    </lineage>
</organism>
<keyword evidence="1" id="KW-0802">TPR repeat</keyword>
<evidence type="ECO:0000256" key="1">
    <source>
        <dbReference type="PROSITE-ProRule" id="PRU00339"/>
    </source>
</evidence>
<sequence length="417" mass="47488">MESVPSPRRHRDRQASRRQSGEPGRVHTASHLFRQARAAFYREDEDEALGMLLEALHLAPTNLHIHYLAALCADLLSEEETLDNICAHALETDPRHPYTTACEAVRYLYLSNFSRAEDLFNQALRQLPGDLDIQIGLGILHEYSGDEEKGVAAFRRALEFDPNNVRARVSLGVAYAMSGEYQSALEEYVRAKTIDPSIENPHEKLGRDYYLDGMIEEASTEFGRALAEEPDEPAPYFYQMDCLNRLGKFDEALDRYEAIKLKFGNEPELTSGFYEYFHMRREAQAALEALVLRDPKDPELLMRLANLHRESKQLDQAMAAAAAANKLDPENPDTFSLLGSLHFERGEYQRAIEACRRATQLNPSDQSAYVTLADSLLFLGRNEEAQAAVEEMERNRQEAWRRYQDRFSGQDRADAGF</sequence>
<comment type="caution">
    <text evidence="3">The sequence shown here is derived from an EMBL/GenBank/DDBJ whole genome shotgun (WGS) entry which is preliminary data.</text>
</comment>
<dbReference type="InterPro" id="IPR011990">
    <property type="entry name" value="TPR-like_helical_dom_sf"/>
</dbReference>
<dbReference type="Pfam" id="PF13432">
    <property type="entry name" value="TPR_16"/>
    <property type="match status" value="1"/>
</dbReference>
<evidence type="ECO:0000256" key="2">
    <source>
        <dbReference type="SAM" id="MobiDB-lite"/>
    </source>
</evidence>
<dbReference type="Proteomes" id="UP000779900">
    <property type="component" value="Unassembled WGS sequence"/>
</dbReference>
<dbReference type="SUPFAM" id="SSF48452">
    <property type="entry name" value="TPR-like"/>
    <property type="match status" value="2"/>
</dbReference>
<dbReference type="EMBL" id="VGIR01000086">
    <property type="protein sequence ID" value="MBM3332436.1"/>
    <property type="molecule type" value="Genomic_DNA"/>
</dbReference>
<evidence type="ECO:0000313" key="4">
    <source>
        <dbReference type="Proteomes" id="UP000779900"/>
    </source>
</evidence>